<comment type="caution">
    <text evidence="2">The sequence shown here is derived from an EMBL/GenBank/DDBJ whole genome shotgun (WGS) entry which is preliminary data.</text>
</comment>
<dbReference type="Proteomes" id="UP001595378">
    <property type="component" value="Unassembled WGS sequence"/>
</dbReference>
<evidence type="ECO:0000313" key="2">
    <source>
        <dbReference type="EMBL" id="MFC3101349.1"/>
    </source>
</evidence>
<evidence type="ECO:0000313" key="3">
    <source>
        <dbReference type="Proteomes" id="UP001595378"/>
    </source>
</evidence>
<feature type="signal peptide" evidence="1">
    <location>
        <begin position="1"/>
        <end position="20"/>
    </location>
</feature>
<accession>A0ABV7EF59</accession>
<name>A0ABV7EF59_9SPHN</name>
<keyword evidence="3" id="KW-1185">Reference proteome</keyword>
<organism evidence="2 3">
    <name type="scientific">Alteraurantiacibacter lauratis</name>
    <dbReference type="NCBI Taxonomy" id="2054627"/>
    <lineage>
        <taxon>Bacteria</taxon>
        <taxon>Pseudomonadati</taxon>
        <taxon>Pseudomonadota</taxon>
        <taxon>Alphaproteobacteria</taxon>
        <taxon>Sphingomonadales</taxon>
        <taxon>Erythrobacteraceae</taxon>
        <taxon>Alteraurantiacibacter</taxon>
    </lineage>
</organism>
<sequence>MPARPAFAALLFLLTACSQDAPPAPLASESTERPTAAPLAEIASLEGEWRVAGIDGEPLNETYGIALSASMAEIWAEPRCAGMVLGYRIDGQWFTSAPPMPENPQPVPDAPTPPVCAGAVPPRMADVFTALRHADTIGRTPANGVELSGGGYSVLLFSQ</sequence>
<dbReference type="PROSITE" id="PS51257">
    <property type="entry name" value="PROKAR_LIPOPROTEIN"/>
    <property type="match status" value="1"/>
</dbReference>
<dbReference type="RefSeq" id="WP_336919336.1">
    <property type="nucleotide sequence ID" value="NZ_JBANRN010000009.1"/>
</dbReference>
<reference evidence="3" key="1">
    <citation type="journal article" date="2019" name="Int. J. Syst. Evol. Microbiol.">
        <title>The Global Catalogue of Microorganisms (GCM) 10K type strain sequencing project: providing services to taxonomists for standard genome sequencing and annotation.</title>
        <authorList>
            <consortium name="The Broad Institute Genomics Platform"/>
            <consortium name="The Broad Institute Genome Sequencing Center for Infectious Disease"/>
            <person name="Wu L."/>
            <person name="Ma J."/>
        </authorList>
    </citation>
    <scope>NUCLEOTIDE SEQUENCE [LARGE SCALE GENOMIC DNA]</scope>
    <source>
        <strain evidence="3">KCTC 52606</strain>
    </source>
</reference>
<evidence type="ECO:0008006" key="4">
    <source>
        <dbReference type="Google" id="ProtNLM"/>
    </source>
</evidence>
<gene>
    <name evidence="2" type="ORF">ACFODK_10665</name>
</gene>
<evidence type="ECO:0000256" key="1">
    <source>
        <dbReference type="SAM" id="SignalP"/>
    </source>
</evidence>
<proteinExistence type="predicted"/>
<dbReference type="EMBL" id="JBHRSU010000032">
    <property type="protein sequence ID" value="MFC3101349.1"/>
    <property type="molecule type" value="Genomic_DNA"/>
</dbReference>
<protein>
    <recommendedName>
        <fullName evidence="4">META domain-containing protein</fullName>
    </recommendedName>
</protein>
<feature type="chain" id="PRO_5046594817" description="META domain-containing protein" evidence="1">
    <location>
        <begin position="21"/>
        <end position="159"/>
    </location>
</feature>
<keyword evidence="1" id="KW-0732">Signal</keyword>